<organism evidence="4 5">
    <name type="scientific">Plectus sambesii</name>
    <dbReference type="NCBI Taxonomy" id="2011161"/>
    <lineage>
        <taxon>Eukaryota</taxon>
        <taxon>Metazoa</taxon>
        <taxon>Ecdysozoa</taxon>
        <taxon>Nematoda</taxon>
        <taxon>Chromadorea</taxon>
        <taxon>Plectida</taxon>
        <taxon>Plectina</taxon>
        <taxon>Plectoidea</taxon>
        <taxon>Plectidae</taxon>
        <taxon>Plectus</taxon>
    </lineage>
</organism>
<evidence type="ECO:0000313" key="4">
    <source>
        <dbReference type="Proteomes" id="UP000887566"/>
    </source>
</evidence>
<dbReference type="PANTHER" id="PTHR11353">
    <property type="entry name" value="CHAPERONIN"/>
    <property type="match status" value="1"/>
</dbReference>
<sequence>MEVAVRLREMAQKVSGVEQYCWRAFAEALEVVPYTLAENAGLSPIATVTELRNQHAAGNKDFGINVRKGYVTDIREENVVQPLLVTTSAIKLAAECVRSILKIDDIVMAVR</sequence>
<dbReference type="SUPFAM" id="SSF48592">
    <property type="entry name" value="GroEL equatorial domain-like"/>
    <property type="match status" value="1"/>
</dbReference>
<dbReference type="WBParaSite" id="PSAMB.scaffold9502size4902.g32493.t1">
    <property type="protein sequence ID" value="PSAMB.scaffold9502size4902.g32493.t1"/>
    <property type="gene ID" value="PSAMB.scaffold9502size4902.g32493"/>
</dbReference>
<dbReference type="AlphaFoldDB" id="A0A914XPA9"/>
<dbReference type="InterPro" id="IPR027413">
    <property type="entry name" value="GROEL-like_equatorial_sf"/>
</dbReference>
<evidence type="ECO:0000313" key="5">
    <source>
        <dbReference type="WBParaSite" id="PSAMB.scaffold9502size4902.g32493.t1"/>
    </source>
</evidence>
<protein>
    <submittedName>
        <fullName evidence="5">T-complex protein 1 subunit delta</fullName>
    </submittedName>
</protein>
<dbReference type="InterPro" id="IPR017998">
    <property type="entry name" value="Chaperone_TCP-1"/>
</dbReference>
<keyword evidence="1" id="KW-0547">Nucleotide-binding</keyword>
<evidence type="ECO:0000256" key="3">
    <source>
        <dbReference type="ARBA" id="ARBA00023186"/>
    </source>
</evidence>
<accession>A0A914XPA9</accession>
<dbReference type="GO" id="GO:0140662">
    <property type="term" value="F:ATP-dependent protein folding chaperone"/>
    <property type="evidence" value="ECO:0007669"/>
    <property type="project" value="InterPro"/>
</dbReference>
<keyword evidence="2" id="KW-0067">ATP-binding</keyword>
<evidence type="ECO:0000256" key="2">
    <source>
        <dbReference type="ARBA" id="ARBA00022840"/>
    </source>
</evidence>
<keyword evidence="4" id="KW-1185">Reference proteome</keyword>
<keyword evidence="3" id="KW-0143">Chaperone</keyword>
<proteinExistence type="predicted"/>
<reference evidence="5" key="1">
    <citation type="submission" date="2022-11" db="UniProtKB">
        <authorList>
            <consortium name="WormBaseParasite"/>
        </authorList>
    </citation>
    <scope>IDENTIFICATION</scope>
</reference>
<dbReference type="Pfam" id="PF00118">
    <property type="entry name" value="Cpn60_TCP1"/>
    <property type="match status" value="1"/>
</dbReference>
<evidence type="ECO:0000256" key="1">
    <source>
        <dbReference type="ARBA" id="ARBA00022741"/>
    </source>
</evidence>
<dbReference type="Proteomes" id="UP000887566">
    <property type="component" value="Unplaced"/>
</dbReference>
<dbReference type="InterPro" id="IPR002423">
    <property type="entry name" value="Cpn60/GroEL/TCP-1"/>
</dbReference>
<dbReference type="Gene3D" id="1.10.560.10">
    <property type="entry name" value="GroEL-like equatorial domain"/>
    <property type="match status" value="1"/>
</dbReference>
<dbReference type="GO" id="GO:0005524">
    <property type="term" value="F:ATP binding"/>
    <property type="evidence" value="ECO:0007669"/>
    <property type="project" value="UniProtKB-KW"/>
</dbReference>
<name>A0A914XPA9_9BILA</name>